<evidence type="ECO:0000256" key="1">
    <source>
        <dbReference type="SAM" id="MobiDB-lite"/>
    </source>
</evidence>
<dbReference type="AlphaFoldDB" id="A0A498QHR2"/>
<name>A0A498QHR2_9MYCO</name>
<feature type="region of interest" description="Disordered" evidence="1">
    <location>
        <begin position="1"/>
        <end position="42"/>
    </location>
</feature>
<gene>
    <name evidence="2" type="ORF">LAUMK13_05487</name>
</gene>
<reference evidence="2 3" key="1">
    <citation type="submission" date="2018-09" db="EMBL/GenBank/DDBJ databases">
        <authorList>
            <person name="Tagini F."/>
        </authorList>
    </citation>
    <scope>NUCLEOTIDE SEQUENCE [LARGE SCALE GENOMIC DNA]</scope>
    <source>
        <strain evidence="2 3">MK13</strain>
    </source>
</reference>
<dbReference type="EMBL" id="UPHQ01000295">
    <property type="protein sequence ID" value="VBA45500.1"/>
    <property type="molecule type" value="Genomic_DNA"/>
</dbReference>
<evidence type="ECO:0000313" key="2">
    <source>
        <dbReference type="EMBL" id="VBA45500.1"/>
    </source>
</evidence>
<feature type="region of interest" description="Disordered" evidence="1">
    <location>
        <begin position="149"/>
        <end position="174"/>
    </location>
</feature>
<evidence type="ECO:0000313" key="3">
    <source>
        <dbReference type="Proteomes" id="UP000267289"/>
    </source>
</evidence>
<dbReference type="Proteomes" id="UP000267289">
    <property type="component" value="Unassembled WGS sequence"/>
</dbReference>
<sequence length="267" mass="28039">MRLRAHTEGPPVALGQETTGGPSPTNDLITVPPRHHTHQTGTQPAHTLLTVSAGTLPPCAHPECLRTRQNTGRNLPSMVSSCAGGELIYCRVVVCEQGVAHHGQPPAVRAEQSVGLVLHATTSPQESAVSVASIGCDAKLPVLTLRHQQTGRYRSERAPSRVTSANRPGDLADPHPPYPAPDLILDAADAVRLLDATYPPRPRDGPAAWSACCVDFSVVAASGTRPRPLSLNRQQSPLMATIFGVVGDPLGTIHALTIGGRLAAPIT</sequence>
<feature type="compositionally biased region" description="Polar residues" evidence="1">
    <location>
        <begin position="16"/>
        <end position="28"/>
    </location>
</feature>
<accession>A0A498QHR2</accession>
<protein>
    <submittedName>
        <fullName evidence="2">Uncharacterized protein</fullName>
    </submittedName>
</protein>
<proteinExistence type="predicted"/>
<organism evidence="2 3">
    <name type="scientific">Mycobacterium innocens</name>
    <dbReference type="NCBI Taxonomy" id="2341083"/>
    <lineage>
        <taxon>Bacteria</taxon>
        <taxon>Bacillati</taxon>
        <taxon>Actinomycetota</taxon>
        <taxon>Actinomycetes</taxon>
        <taxon>Mycobacteriales</taxon>
        <taxon>Mycobacteriaceae</taxon>
        <taxon>Mycobacterium</taxon>
    </lineage>
</organism>
<keyword evidence="3" id="KW-1185">Reference proteome</keyword>